<dbReference type="GO" id="GO:0005762">
    <property type="term" value="C:mitochondrial large ribosomal subunit"/>
    <property type="evidence" value="ECO:0007669"/>
    <property type="project" value="InterPro"/>
</dbReference>
<dbReference type="InterPro" id="IPR039145">
    <property type="entry name" value="Ribosomal_mL40_metazoa/plant"/>
</dbReference>
<dbReference type="EMBL" id="HBER01003701">
    <property type="protein sequence ID" value="CAD8526422.1"/>
    <property type="molecule type" value="Transcribed_RNA"/>
</dbReference>
<evidence type="ECO:0000256" key="1">
    <source>
        <dbReference type="SAM" id="MobiDB-lite"/>
    </source>
</evidence>
<dbReference type="PANTHER" id="PTHR13359">
    <property type="entry name" value="39S RIBOSOMAL PROTEIN L40, MITOCHONDRIAL"/>
    <property type="match status" value="1"/>
</dbReference>
<sequence length="156" mass="17575">MLKVIHPFKACAFGVTRAESAVWFVRGFKNKGKQAPLKRQSKAEGGRDPYAVFKEALTALPDEVKAAALTSEGEEERAERRSRHSREAMRENNRVTGHLTRLIKLREQAIAALPEALREEACKPDLTLLPIQRRVFTETAPIADFKAKLLRRDPEG</sequence>
<organism evidence="2">
    <name type="scientific">Calcidiscus leptoporus</name>
    <dbReference type="NCBI Taxonomy" id="127549"/>
    <lineage>
        <taxon>Eukaryota</taxon>
        <taxon>Haptista</taxon>
        <taxon>Haptophyta</taxon>
        <taxon>Prymnesiophyceae</taxon>
        <taxon>Coccolithales</taxon>
        <taxon>Calcidiscaceae</taxon>
        <taxon>Calcidiscus</taxon>
    </lineage>
</organism>
<name>A0A7S0IML5_9EUKA</name>
<dbReference type="PANTHER" id="PTHR13359:SF2">
    <property type="entry name" value="LARGE RIBOSOMAL SUBUNIT PROTEIN ML40"/>
    <property type="match status" value="1"/>
</dbReference>
<evidence type="ECO:0000313" key="2">
    <source>
        <dbReference type="EMBL" id="CAD8526422.1"/>
    </source>
</evidence>
<dbReference type="AlphaFoldDB" id="A0A7S0IML5"/>
<feature type="region of interest" description="Disordered" evidence="1">
    <location>
        <begin position="67"/>
        <end position="93"/>
    </location>
</feature>
<proteinExistence type="predicted"/>
<protein>
    <submittedName>
        <fullName evidence="2">Uncharacterized protein</fullName>
    </submittedName>
</protein>
<reference evidence="2" key="1">
    <citation type="submission" date="2021-01" db="EMBL/GenBank/DDBJ databases">
        <authorList>
            <person name="Corre E."/>
            <person name="Pelletier E."/>
            <person name="Niang G."/>
            <person name="Scheremetjew M."/>
            <person name="Finn R."/>
            <person name="Kale V."/>
            <person name="Holt S."/>
            <person name="Cochrane G."/>
            <person name="Meng A."/>
            <person name="Brown T."/>
            <person name="Cohen L."/>
        </authorList>
    </citation>
    <scope>NUCLEOTIDE SEQUENCE</scope>
    <source>
        <strain evidence="2">RCC1130</strain>
    </source>
</reference>
<gene>
    <name evidence="2" type="ORF">CLEP1334_LOCUS1893</name>
</gene>
<accession>A0A7S0IML5</accession>